<dbReference type="GO" id="GO:0022857">
    <property type="term" value="F:transmembrane transporter activity"/>
    <property type="evidence" value="ECO:0000318"/>
    <property type="project" value="GO_Central"/>
</dbReference>
<dbReference type="PANTHER" id="PTHR11814">
    <property type="entry name" value="SULFATE TRANSPORTER"/>
    <property type="match status" value="1"/>
</dbReference>
<feature type="transmembrane region" description="Helical" evidence="7">
    <location>
        <begin position="428"/>
        <end position="451"/>
    </location>
</feature>
<dbReference type="Pfam" id="PF00916">
    <property type="entry name" value="Sulfate_transp"/>
    <property type="match status" value="1"/>
</dbReference>
<feature type="transmembrane region" description="Helical" evidence="7">
    <location>
        <begin position="463"/>
        <end position="489"/>
    </location>
</feature>
<sequence>MGNKDYEYPSSMNGESRKTHAVEIPPPQPFFKSLKNTVKETLFPDDPLRQFKNQPPRKKFILGLQYIFPIFEWGPRYTLDFFKSDLIAGITIASLAIPQGISYAKLANLPPILGLYSSFVPPLVYAVMGSSRDLAVGTVAVASLLISSMLGDEVNPTDNPTLYLHLAFTATFFSGIFEAALGIFRLGFIVDFLSHATIVGFMGGAATVVILQQLKGILGLHHFTQSTDVISVLRSVFTQTHEWRWQSAVLGFCFLFYLLGSRFLSQKRPKLFWISAMAPLMSVILGTIFVYFTHAEKHGVQVIGELKKGLNPVSIMDLSFGAPYLSTAIKTGIVTGVVSLAEGIAVGRSFAMFKNYHIDGNKEMIAFGMMNIVGSCTSCYLTTGPFSRSAVNFNAGCKTAVSNIVMALAVMVTLLVLTPLFHYTPLVVLSSIIISAMFGLIDYNAAIHLWHVDKFDFLVCISAYFGVVFASVEIGLVIAVALSLLRVLLFVARPRMLVLGNIPDSKIYRNVEQYTNTDTVPGVLILDLGAPIYFANASYLRERISRWIDDEEDKLNSSGETLQYVILDMGAVGNIDTSGISMLEEVKKNLDRRDLKLVLANPGAEVMKKLNKSNFIETIGQEWIFLTVGEAVESCNYMLHSCKPKSSTDGSFSNNV</sequence>
<evidence type="ECO:0000256" key="6">
    <source>
        <dbReference type="SAM" id="MobiDB-lite"/>
    </source>
</evidence>
<dbReference type="InterPro" id="IPR011547">
    <property type="entry name" value="SLC26A/SulP_dom"/>
</dbReference>
<accession>A0A1S4CAF8</accession>
<dbReference type="STRING" id="4097.A0A1S4CAF8"/>
<dbReference type="PROSITE" id="PS50801">
    <property type="entry name" value="STAS"/>
    <property type="match status" value="1"/>
</dbReference>
<dbReference type="OMA" id="EPSAKEW"/>
<feature type="transmembrane region" description="Helical" evidence="7">
    <location>
        <begin position="365"/>
        <end position="383"/>
    </location>
</feature>
<keyword evidence="3 7" id="KW-0812">Transmembrane</keyword>
<evidence type="ECO:0000256" key="7">
    <source>
        <dbReference type="SAM" id="Phobius"/>
    </source>
</evidence>
<evidence type="ECO:0000256" key="5">
    <source>
        <dbReference type="ARBA" id="ARBA00023136"/>
    </source>
</evidence>
<feature type="region of interest" description="Disordered" evidence="6">
    <location>
        <begin position="1"/>
        <end position="26"/>
    </location>
</feature>
<feature type="domain" description="STAS" evidence="8">
    <location>
        <begin position="513"/>
        <end position="635"/>
    </location>
</feature>
<evidence type="ECO:0000313" key="9">
    <source>
        <dbReference type="Proteomes" id="UP000790787"/>
    </source>
</evidence>
<dbReference type="InterPro" id="IPR018045">
    <property type="entry name" value="S04_transporter_CS"/>
</dbReference>
<dbReference type="FunFam" id="3.30.750.24:FF:000002">
    <property type="entry name" value="Sulfate transporter 31"/>
    <property type="match status" value="1"/>
</dbReference>
<evidence type="ECO:0000256" key="3">
    <source>
        <dbReference type="ARBA" id="ARBA00022692"/>
    </source>
</evidence>
<proteinExistence type="predicted"/>
<protein>
    <submittedName>
        <fullName evidence="10">Sulfate transporter 3.1</fullName>
    </submittedName>
</protein>
<dbReference type="KEGG" id="nta:107816887"/>
<evidence type="ECO:0000256" key="4">
    <source>
        <dbReference type="ARBA" id="ARBA00022989"/>
    </source>
</evidence>
<organism evidence="9 10">
    <name type="scientific">Nicotiana tabacum</name>
    <name type="common">Common tobacco</name>
    <dbReference type="NCBI Taxonomy" id="4097"/>
    <lineage>
        <taxon>Eukaryota</taxon>
        <taxon>Viridiplantae</taxon>
        <taxon>Streptophyta</taxon>
        <taxon>Embryophyta</taxon>
        <taxon>Tracheophyta</taxon>
        <taxon>Spermatophyta</taxon>
        <taxon>Magnoliopsida</taxon>
        <taxon>eudicotyledons</taxon>
        <taxon>Gunneridae</taxon>
        <taxon>Pentapetalae</taxon>
        <taxon>asterids</taxon>
        <taxon>lamiids</taxon>
        <taxon>Solanales</taxon>
        <taxon>Solanaceae</taxon>
        <taxon>Nicotianoideae</taxon>
        <taxon>Nicotianeae</taxon>
        <taxon>Nicotiana</taxon>
    </lineage>
</organism>
<dbReference type="AlphaFoldDB" id="A0A1S4CAF8"/>
<feature type="transmembrane region" description="Helical" evidence="7">
    <location>
        <begin position="162"/>
        <end position="184"/>
    </location>
</feature>
<dbReference type="NCBIfam" id="TIGR00815">
    <property type="entry name" value="sulP"/>
    <property type="match status" value="1"/>
</dbReference>
<reference evidence="10" key="2">
    <citation type="submission" date="2025-08" db="UniProtKB">
        <authorList>
            <consortium name="RefSeq"/>
        </authorList>
    </citation>
    <scope>IDENTIFICATION</scope>
    <source>
        <tissue evidence="10">Leaf</tissue>
    </source>
</reference>
<evidence type="ECO:0000313" key="10">
    <source>
        <dbReference type="RefSeq" id="XP_016498120.1"/>
    </source>
</evidence>
<evidence type="ECO:0000259" key="8">
    <source>
        <dbReference type="PROSITE" id="PS50801"/>
    </source>
</evidence>
<reference evidence="9" key="1">
    <citation type="journal article" date="2014" name="Nat. Commun.">
        <title>The tobacco genome sequence and its comparison with those of tomato and potato.</title>
        <authorList>
            <person name="Sierro N."/>
            <person name="Battey J.N."/>
            <person name="Ouadi S."/>
            <person name="Bakaher N."/>
            <person name="Bovet L."/>
            <person name="Willig A."/>
            <person name="Goepfert S."/>
            <person name="Peitsch M.C."/>
            <person name="Ivanov N.V."/>
        </authorList>
    </citation>
    <scope>NUCLEOTIDE SEQUENCE [LARGE SCALE GENOMIC DNA]</scope>
</reference>
<feature type="transmembrane region" description="Helical" evidence="7">
    <location>
        <begin position="271"/>
        <end position="292"/>
    </location>
</feature>
<dbReference type="RefSeq" id="XP_016498120.1">
    <property type="nucleotide sequence ID" value="XM_016642634.1"/>
</dbReference>
<evidence type="ECO:0000256" key="1">
    <source>
        <dbReference type="ARBA" id="ARBA00004141"/>
    </source>
</evidence>
<feature type="transmembrane region" description="Helical" evidence="7">
    <location>
        <begin position="333"/>
        <end position="353"/>
    </location>
</feature>
<keyword evidence="5 7" id="KW-0472">Membrane</keyword>
<dbReference type="GeneID" id="107816887"/>
<dbReference type="OrthoDB" id="288203at2759"/>
<dbReference type="SUPFAM" id="SSF52091">
    <property type="entry name" value="SpoIIaa-like"/>
    <property type="match status" value="1"/>
</dbReference>
<evidence type="ECO:0000256" key="2">
    <source>
        <dbReference type="ARBA" id="ARBA00022448"/>
    </source>
</evidence>
<dbReference type="RefSeq" id="XP_016498120.1">
    <property type="nucleotide sequence ID" value="XM_016642634.2"/>
</dbReference>
<gene>
    <name evidence="10" type="primary">LOC107816887</name>
</gene>
<dbReference type="PaxDb" id="4097-A0A1S4CAF8"/>
<comment type="subcellular location">
    <subcellularLocation>
        <location evidence="1">Membrane</location>
        <topology evidence="1">Multi-pass membrane protein</topology>
    </subcellularLocation>
</comment>
<feature type="transmembrane region" description="Helical" evidence="7">
    <location>
        <begin position="403"/>
        <end position="421"/>
    </location>
</feature>
<dbReference type="InterPro" id="IPR036513">
    <property type="entry name" value="STAS_dom_sf"/>
</dbReference>
<dbReference type="InterPro" id="IPR002645">
    <property type="entry name" value="STAS_dom"/>
</dbReference>
<keyword evidence="4 7" id="KW-1133">Transmembrane helix</keyword>
<name>A0A1S4CAF8_TOBAC</name>
<keyword evidence="2" id="KW-0813">Transport</keyword>
<dbReference type="Pfam" id="PF01740">
    <property type="entry name" value="STAS"/>
    <property type="match status" value="1"/>
</dbReference>
<feature type="transmembrane region" description="Helical" evidence="7">
    <location>
        <begin position="134"/>
        <end position="150"/>
    </location>
</feature>
<dbReference type="GO" id="GO:0055085">
    <property type="term" value="P:transmembrane transport"/>
    <property type="evidence" value="ECO:0000318"/>
    <property type="project" value="GO_Central"/>
</dbReference>
<dbReference type="Proteomes" id="UP000790787">
    <property type="component" value="Chromosome 19"/>
</dbReference>
<dbReference type="GO" id="GO:0005886">
    <property type="term" value="C:plasma membrane"/>
    <property type="evidence" value="ECO:0000318"/>
    <property type="project" value="GO_Central"/>
</dbReference>
<dbReference type="GO" id="GO:0008271">
    <property type="term" value="F:secondary active sulfate transmembrane transporter activity"/>
    <property type="evidence" value="ECO:0007669"/>
    <property type="project" value="InterPro"/>
</dbReference>
<dbReference type="CDD" id="cd07042">
    <property type="entry name" value="STAS_SulP_like_sulfate_transporter"/>
    <property type="match status" value="1"/>
</dbReference>
<dbReference type="PROSITE" id="PS01130">
    <property type="entry name" value="SLC26A"/>
    <property type="match status" value="1"/>
</dbReference>
<dbReference type="InterPro" id="IPR001902">
    <property type="entry name" value="SLC26A/SulP_fam"/>
</dbReference>
<feature type="transmembrane region" description="Helical" evidence="7">
    <location>
        <begin position="196"/>
        <end position="214"/>
    </location>
</feature>
<feature type="transmembrane region" description="Helical" evidence="7">
    <location>
        <begin position="243"/>
        <end position="259"/>
    </location>
</feature>
<dbReference type="Gene3D" id="3.30.750.24">
    <property type="entry name" value="STAS domain"/>
    <property type="match status" value="1"/>
</dbReference>
<keyword evidence="9" id="KW-1185">Reference proteome</keyword>